<dbReference type="PROSITE" id="PS51007">
    <property type="entry name" value="CYTC"/>
    <property type="match status" value="1"/>
</dbReference>
<feature type="domain" description="Cytochrome c" evidence="7">
    <location>
        <begin position="852"/>
        <end position="987"/>
    </location>
</feature>
<evidence type="ECO:0000313" key="8">
    <source>
        <dbReference type="EMBL" id="RQP23392.1"/>
    </source>
</evidence>
<evidence type="ECO:0000313" key="9">
    <source>
        <dbReference type="Proteomes" id="UP000267464"/>
    </source>
</evidence>
<dbReference type="PANTHER" id="PTHR30600:SF4">
    <property type="entry name" value="CYTOCHROME C DOMAIN-CONTAINING PROTEIN"/>
    <property type="match status" value="1"/>
</dbReference>
<keyword evidence="2 4" id="KW-0479">Metal-binding</keyword>
<keyword evidence="3 4" id="KW-0408">Iron</keyword>
<gene>
    <name evidence="8" type="ORF">DZC73_20075</name>
</gene>
<dbReference type="Pfam" id="PF06537">
    <property type="entry name" value="DHOR"/>
    <property type="match status" value="1"/>
</dbReference>
<dbReference type="PANTHER" id="PTHR30600">
    <property type="entry name" value="CYTOCHROME C PEROXIDASE-RELATED"/>
    <property type="match status" value="1"/>
</dbReference>
<dbReference type="InterPro" id="IPR036909">
    <property type="entry name" value="Cyt_c-like_dom_sf"/>
</dbReference>
<dbReference type="InterPro" id="IPR010538">
    <property type="entry name" value="DHOR"/>
</dbReference>
<evidence type="ECO:0000259" key="7">
    <source>
        <dbReference type="PROSITE" id="PS51007"/>
    </source>
</evidence>
<evidence type="ECO:0000256" key="4">
    <source>
        <dbReference type="PROSITE-ProRule" id="PRU00433"/>
    </source>
</evidence>
<dbReference type="AlphaFoldDB" id="A0A3N7IX90"/>
<dbReference type="Gene3D" id="1.10.760.10">
    <property type="entry name" value="Cytochrome c-like domain"/>
    <property type="match status" value="1"/>
</dbReference>
<dbReference type="GO" id="GO:0020037">
    <property type="term" value="F:heme binding"/>
    <property type="evidence" value="ECO:0007669"/>
    <property type="project" value="InterPro"/>
</dbReference>
<accession>A0A3N7IX90</accession>
<dbReference type="EMBL" id="QUSW01000005">
    <property type="protein sequence ID" value="RQP23392.1"/>
    <property type="molecule type" value="Genomic_DNA"/>
</dbReference>
<name>A0A3N7IX90_9BURK</name>
<dbReference type="InterPro" id="IPR051395">
    <property type="entry name" value="Cytochrome_c_Peroxidase/MauG"/>
</dbReference>
<dbReference type="Pfam" id="PF00754">
    <property type="entry name" value="F5_F8_type_C"/>
    <property type="match status" value="1"/>
</dbReference>
<organism evidence="8 9">
    <name type="scientific">Piscinibacter terrae</name>
    <dbReference type="NCBI Taxonomy" id="2496871"/>
    <lineage>
        <taxon>Bacteria</taxon>
        <taxon>Pseudomonadati</taxon>
        <taxon>Pseudomonadota</taxon>
        <taxon>Betaproteobacteria</taxon>
        <taxon>Burkholderiales</taxon>
        <taxon>Sphaerotilaceae</taxon>
        <taxon>Piscinibacter</taxon>
    </lineage>
</organism>
<dbReference type="GO" id="GO:0004130">
    <property type="term" value="F:cytochrome-c peroxidase activity"/>
    <property type="evidence" value="ECO:0007669"/>
    <property type="project" value="TreeGrafter"/>
</dbReference>
<proteinExistence type="predicted"/>
<evidence type="ECO:0000256" key="3">
    <source>
        <dbReference type="ARBA" id="ARBA00023004"/>
    </source>
</evidence>
<feature type="region of interest" description="Disordered" evidence="5">
    <location>
        <begin position="55"/>
        <end position="144"/>
    </location>
</feature>
<keyword evidence="9" id="KW-1185">Reference proteome</keyword>
<dbReference type="InterPro" id="IPR000421">
    <property type="entry name" value="FA58C"/>
</dbReference>
<feature type="domain" description="F5/8 type C" evidence="6">
    <location>
        <begin position="110"/>
        <end position="253"/>
    </location>
</feature>
<dbReference type="GO" id="GO:0009055">
    <property type="term" value="F:electron transfer activity"/>
    <property type="evidence" value="ECO:0007669"/>
    <property type="project" value="InterPro"/>
</dbReference>
<comment type="caution">
    <text evidence="8">The sequence shown here is derived from an EMBL/GenBank/DDBJ whole genome shotgun (WGS) entry which is preliminary data.</text>
</comment>
<feature type="compositionally biased region" description="Pro residues" evidence="5">
    <location>
        <begin position="70"/>
        <end position="86"/>
    </location>
</feature>
<dbReference type="InterPro" id="IPR008979">
    <property type="entry name" value="Galactose-bd-like_sf"/>
</dbReference>
<dbReference type="SUPFAM" id="SSF49785">
    <property type="entry name" value="Galactose-binding domain-like"/>
    <property type="match status" value="1"/>
</dbReference>
<dbReference type="Proteomes" id="UP000267464">
    <property type="component" value="Unassembled WGS sequence"/>
</dbReference>
<reference evidence="8 9" key="1">
    <citation type="submission" date="2018-08" db="EMBL/GenBank/DDBJ databases">
        <authorList>
            <person name="Khan S.A."/>
            <person name="Jeon C.O."/>
            <person name="Chun B.H."/>
            <person name="Jeong S.E."/>
        </authorList>
    </citation>
    <scope>NUCLEOTIDE SEQUENCE [LARGE SCALE GENOMIC DNA]</scope>
    <source>
        <strain evidence="8 9">S-16</strain>
    </source>
</reference>
<feature type="compositionally biased region" description="Polar residues" evidence="5">
    <location>
        <begin position="134"/>
        <end position="143"/>
    </location>
</feature>
<dbReference type="PROSITE" id="PS50022">
    <property type="entry name" value="FA58C_3"/>
    <property type="match status" value="1"/>
</dbReference>
<evidence type="ECO:0000259" key="6">
    <source>
        <dbReference type="PROSITE" id="PS50022"/>
    </source>
</evidence>
<dbReference type="Gene3D" id="2.60.120.260">
    <property type="entry name" value="Galactose-binding domain-like"/>
    <property type="match status" value="1"/>
</dbReference>
<reference evidence="8 9" key="2">
    <citation type="submission" date="2018-12" db="EMBL/GenBank/DDBJ databases">
        <title>Rhizobacter gummiphilus sp. nov., a rubber-degrading bacterium isolated from the soil of a botanical garden in Japan.</title>
        <authorList>
            <person name="Shunsuke S.S."/>
        </authorList>
    </citation>
    <scope>NUCLEOTIDE SEQUENCE [LARGE SCALE GENOMIC DNA]</scope>
    <source>
        <strain evidence="8 9">S-16</strain>
    </source>
</reference>
<dbReference type="OrthoDB" id="9805202at2"/>
<dbReference type="InterPro" id="IPR009056">
    <property type="entry name" value="Cyt_c-like_dom"/>
</dbReference>
<evidence type="ECO:0000256" key="1">
    <source>
        <dbReference type="ARBA" id="ARBA00022617"/>
    </source>
</evidence>
<feature type="compositionally biased region" description="Low complexity" evidence="5">
    <location>
        <begin position="57"/>
        <end position="69"/>
    </location>
</feature>
<dbReference type="SUPFAM" id="SSF46626">
    <property type="entry name" value="Cytochrome c"/>
    <property type="match status" value="1"/>
</dbReference>
<evidence type="ECO:0000256" key="5">
    <source>
        <dbReference type="SAM" id="MobiDB-lite"/>
    </source>
</evidence>
<keyword evidence="1 4" id="KW-0349">Heme</keyword>
<sequence>MTVDDLLPRRARRHNRSERSMMEEIIADESGRRKSVTLAALFIAAAVVTACGGGKGTADTDTGAHAATPTPAPAPAPAPTAAPAPDPELESTPAPTPPPLPSTTASAVPLPPSSMQLPAGTDISNPGTPVKVANATSSATEGANTAPKAVDASLDTRWSSAQDDAAWIQFDFGAKTKLGYMKLVWENAYGKEYALQVSDDGQTWYQLRYVVGGKGGTEEFFNLNANVRFVRLQGVARATQYGYSLFEVEFKSPGSDNSLSVMSTSAVPFPASGAGLAAAPAAQEPLETLQFSLPDGTLVTRFGVVGRSRHGRERGEDWNEIGYGPNETVDAAGNPVDKGPGNFLNFVKNYFKNRTWGFEIIDNSRVAGVKDPTLKVNQYFKQLQLPGGVAWFRAFDRPGVTGYGWMAPGQLADQSIKICPPVPYPPAAKLASDNQLNNGCSLTVKGYPGHAGIGADGFPDGSNVPGRPLVVGDVIEVSPSFFSTPEGMAAIGDSGGLRYYAGEWTYVVGVGLRPSYGVQPRLMNAVLPEETLSGGLGSVSYDYADNSLFIFQQPHTNTGMQNMQRFMEGRRWIHTNMWTGDHNEDGNDRNEKAVHLQGPRFNQSSCFACHINNGRGLAPAVVNQRLDTMAVRTATTDANGKQVPHPTYGLSVQMNARSLTTGTLQDWGTSVRVAGFDVKTVALADGTTVELRKPKVSFDGPTPPVYSLRSAQPMIGMGLLEAVSDDEILLRVRATPDADGVKGTANYAYDPETGAVRLGRYGWKAAKVSLRHQAAAAALLDMSVTTPVYPNRDCLAGPANCNSGKVEPGLAEDDLKLITRYLSLLGVPAQRSLVSGFPKGVAPLPYLDVNPAKVAAGAKLFESNRCTACHASSMKTGGNSELAEVRNQVIKPYTDMLLHDMGPDLADNLVEGQATGSMWRTSALWGIGYTERVAGGAGKVGYLHDSRARTLQEAILWHGGEATASRQRFEALSKADREALLAFLGSL</sequence>
<protein>
    <submittedName>
        <fullName evidence="8">Thiol oxidoreductase</fullName>
    </submittedName>
</protein>
<evidence type="ECO:0000256" key="2">
    <source>
        <dbReference type="ARBA" id="ARBA00022723"/>
    </source>
</evidence>
<dbReference type="GO" id="GO:0046872">
    <property type="term" value="F:metal ion binding"/>
    <property type="evidence" value="ECO:0007669"/>
    <property type="project" value="UniProtKB-KW"/>
</dbReference>